<keyword evidence="1" id="KW-0378">Hydrolase</keyword>
<name>A0A2U1PEG4_ARTAN</name>
<protein>
    <submittedName>
        <fullName evidence="1">GDSL-like Lipase/Acylhydrolase superfamily protein</fullName>
    </submittedName>
</protein>
<dbReference type="EMBL" id="PKPP01001263">
    <property type="protein sequence ID" value="PWA84133.1"/>
    <property type="molecule type" value="Genomic_DNA"/>
</dbReference>
<evidence type="ECO:0000313" key="1">
    <source>
        <dbReference type="EMBL" id="PWA84133.1"/>
    </source>
</evidence>
<organism evidence="1 2">
    <name type="scientific">Artemisia annua</name>
    <name type="common">Sweet wormwood</name>
    <dbReference type="NCBI Taxonomy" id="35608"/>
    <lineage>
        <taxon>Eukaryota</taxon>
        <taxon>Viridiplantae</taxon>
        <taxon>Streptophyta</taxon>
        <taxon>Embryophyta</taxon>
        <taxon>Tracheophyta</taxon>
        <taxon>Spermatophyta</taxon>
        <taxon>Magnoliopsida</taxon>
        <taxon>eudicotyledons</taxon>
        <taxon>Gunneridae</taxon>
        <taxon>Pentapetalae</taxon>
        <taxon>asterids</taxon>
        <taxon>campanulids</taxon>
        <taxon>Asterales</taxon>
        <taxon>Asteraceae</taxon>
        <taxon>Asteroideae</taxon>
        <taxon>Anthemideae</taxon>
        <taxon>Artemisiinae</taxon>
        <taxon>Artemisia</taxon>
    </lineage>
</organism>
<keyword evidence="2" id="KW-1185">Reference proteome</keyword>
<accession>A0A2U1PEG4</accession>
<proteinExistence type="predicted"/>
<gene>
    <name evidence="1" type="ORF">CTI12_AA162370</name>
</gene>
<reference evidence="1 2" key="1">
    <citation type="journal article" date="2018" name="Mol. Plant">
        <title>The genome of Artemisia annua provides insight into the evolution of Asteraceae family and artemisinin biosynthesis.</title>
        <authorList>
            <person name="Shen Q."/>
            <person name="Zhang L."/>
            <person name="Liao Z."/>
            <person name="Wang S."/>
            <person name="Yan T."/>
            <person name="Shi P."/>
            <person name="Liu M."/>
            <person name="Fu X."/>
            <person name="Pan Q."/>
            <person name="Wang Y."/>
            <person name="Lv Z."/>
            <person name="Lu X."/>
            <person name="Zhang F."/>
            <person name="Jiang W."/>
            <person name="Ma Y."/>
            <person name="Chen M."/>
            <person name="Hao X."/>
            <person name="Li L."/>
            <person name="Tang Y."/>
            <person name="Lv G."/>
            <person name="Zhou Y."/>
            <person name="Sun X."/>
            <person name="Brodelius P.E."/>
            <person name="Rose J.K.C."/>
            <person name="Tang K."/>
        </authorList>
    </citation>
    <scope>NUCLEOTIDE SEQUENCE [LARGE SCALE GENOMIC DNA]</scope>
    <source>
        <strain evidence="2">cv. Huhao1</strain>
        <tissue evidence="1">Leaf</tissue>
    </source>
</reference>
<dbReference type="OrthoDB" id="1600564at2759"/>
<comment type="caution">
    <text evidence="1">The sequence shown here is derived from an EMBL/GenBank/DDBJ whole genome shotgun (WGS) entry which is preliminary data.</text>
</comment>
<dbReference type="GO" id="GO:0016787">
    <property type="term" value="F:hydrolase activity"/>
    <property type="evidence" value="ECO:0007669"/>
    <property type="project" value="UniProtKB-KW"/>
</dbReference>
<evidence type="ECO:0000313" key="2">
    <source>
        <dbReference type="Proteomes" id="UP000245207"/>
    </source>
</evidence>
<dbReference type="Proteomes" id="UP000245207">
    <property type="component" value="Unassembled WGS sequence"/>
</dbReference>
<sequence>MAYVANNLTGLGQGVNYAVAGGTAVEPSFLEARGVYHSRENASLGTQLGWFKESLIGFYLLQRFR</sequence>
<dbReference type="AlphaFoldDB" id="A0A2U1PEG4"/>